<dbReference type="SUPFAM" id="SSF52151">
    <property type="entry name" value="FabD/lysophospholipase-like"/>
    <property type="match status" value="1"/>
</dbReference>
<evidence type="ECO:0000313" key="8">
    <source>
        <dbReference type="EMBL" id="QLL32098.1"/>
    </source>
</evidence>
<dbReference type="GO" id="GO:0005886">
    <property type="term" value="C:plasma membrane"/>
    <property type="evidence" value="ECO:0007669"/>
    <property type="project" value="TreeGrafter"/>
</dbReference>
<dbReference type="GO" id="GO:0004623">
    <property type="term" value="F:phospholipase A2 activity"/>
    <property type="evidence" value="ECO:0007669"/>
    <property type="project" value="TreeGrafter"/>
</dbReference>
<dbReference type="PANTHER" id="PTHR10728:SF56">
    <property type="entry name" value="MEIOTIC PHOSPHOLIPASE SPO1-RELATED"/>
    <property type="match status" value="1"/>
</dbReference>
<evidence type="ECO:0000256" key="4">
    <source>
        <dbReference type="ARBA" id="ARBA00023098"/>
    </source>
</evidence>
<dbReference type="Pfam" id="PF01735">
    <property type="entry name" value="PLA2_B"/>
    <property type="match status" value="2"/>
</dbReference>
<keyword evidence="9" id="KW-1185">Reference proteome</keyword>
<protein>
    <recommendedName>
        <fullName evidence="6">Lysophospholipase</fullName>
        <ecNumber evidence="6">3.1.1.5</ecNumber>
    </recommendedName>
</protein>
<sequence>MLKDQICEDEERYVRHRLAYTNGALIEFLQSLDLVEFSAEIYHEIEKQPPIIGAALSGGGYRSMLISTGFLQEMYDWHLFDTLTYISGLSGGSWTLMDLIVHDFEPNRMILDWNLDDGLLQGIPEFDVKQKDIVSGMQEADLPKEVLNKRNLDEPMSLNFVEFQRALDIEATSLNESGEKQSLSKRGFNPLTKLRETIFHGSEEVAISEVEAIERRNGKVSMNSWRSLKQVVQFYIDLHMEVRPKKVQGFPVSFTDYLGKALVKSLGDAIQNKSMTSLSRMLSESQSFQEFRAPIPIFVANCKNNYLKNVIFEFSPFEFGSWDPLLRLFVKLKYLGSEIKEGIAQRCIVGFDDLGFITATSSSIFNNVLLYIWEMTAKSSKETIRAVKAIMGLFGLRSAENDLKPVDLTKVKADFAVYHPNPFLDYPTVDSILTADDHLYLVDGGEDGENIPLRPLMIAERGLDAIFILDSSSDIENFPDGRKLQNVMRQVFPDMNWSFPNLSLPLKKLLAFGCYDAEIPVLLYYVNSKHCYQSNTSTFKITYNEAEIAGMLGNGRDVFSSSSNHRYRSCIGCLLLKRTIERSESHSYPDYCQECYDEYCY</sequence>
<dbReference type="EMBL" id="CP059248">
    <property type="protein sequence ID" value="QLL32098.1"/>
    <property type="molecule type" value="Genomic_DNA"/>
</dbReference>
<accession>A0A7G3ZF12</accession>
<dbReference type="KEGG" id="tgb:HG536_0C02670"/>
<proteinExistence type="inferred from homology"/>
<evidence type="ECO:0000256" key="1">
    <source>
        <dbReference type="ARBA" id="ARBA00008780"/>
    </source>
</evidence>
<evidence type="ECO:0000256" key="3">
    <source>
        <dbReference type="ARBA" id="ARBA00022963"/>
    </source>
</evidence>
<comment type="catalytic activity">
    <reaction evidence="6">
        <text>a 1-acyl-sn-glycero-3-phosphocholine + H2O = sn-glycerol 3-phosphocholine + a fatty acid + H(+)</text>
        <dbReference type="Rhea" id="RHEA:15177"/>
        <dbReference type="ChEBI" id="CHEBI:15377"/>
        <dbReference type="ChEBI" id="CHEBI:15378"/>
        <dbReference type="ChEBI" id="CHEBI:16870"/>
        <dbReference type="ChEBI" id="CHEBI:28868"/>
        <dbReference type="ChEBI" id="CHEBI:58168"/>
        <dbReference type="EC" id="3.1.1.5"/>
    </reaction>
</comment>
<dbReference type="GO" id="GO:0046475">
    <property type="term" value="P:glycerophospholipid catabolic process"/>
    <property type="evidence" value="ECO:0007669"/>
    <property type="project" value="TreeGrafter"/>
</dbReference>
<dbReference type="SMART" id="SM00022">
    <property type="entry name" value="PLAc"/>
    <property type="match status" value="1"/>
</dbReference>
<reference evidence="8 9" key="1">
    <citation type="submission" date="2020-06" db="EMBL/GenBank/DDBJ databases">
        <title>The yeast mating-type switching endonuclease HO is a domesticated member of an unorthodox homing genetic element family.</title>
        <authorList>
            <person name="Coughlan A.Y."/>
            <person name="Lombardi L."/>
            <person name="Braun-Galleani S."/>
            <person name="Martos A.R."/>
            <person name="Galeote V."/>
            <person name="Bigey F."/>
            <person name="Dequin S."/>
            <person name="Byrne K.P."/>
            <person name="Wolfe K.H."/>
        </authorList>
    </citation>
    <scope>NUCLEOTIDE SEQUENCE [LARGE SCALE GENOMIC DNA]</scope>
    <source>
        <strain evidence="8 9">CBS764</strain>
    </source>
</reference>
<dbReference type="Proteomes" id="UP000515788">
    <property type="component" value="Chromosome 3"/>
</dbReference>
<evidence type="ECO:0000256" key="6">
    <source>
        <dbReference type="RuleBase" id="RU362103"/>
    </source>
</evidence>
<name>A0A7G3ZF12_9SACH</name>
<keyword evidence="2 5" id="KW-0378">Hydrolase</keyword>
<dbReference type="GO" id="GO:0005829">
    <property type="term" value="C:cytosol"/>
    <property type="evidence" value="ECO:0007669"/>
    <property type="project" value="TreeGrafter"/>
</dbReference>
<keyword evidence="4 5" id="KW-0443">Lipid metabolism</keyword>
<dbReference type="InterPro" id="IPR016035">
    <property type="entry name" value="Acyl_Trfase/lysoPLipase"/>
</dbReference>
<evidence type="ECO:0000256" key="2">
    <source>
        <dbReference type="ARBA" id="ARBA00022801"/>
    </source>
</evidence>
<evidence type="ECO:0000256" key="5">
    <source>
        <dbReference type="PROSITE-ProRule" id="PRU00555"/>
    </source>
</evidence>
<dbReference type="RefSeq" id="XP_037138773.1">
    <property type="nucleotide sequence ID" value="XM_037282878.1"/>
</dbReference>
<feature type="domain" description="PLA2c" evidence="7">
    <location>
        <begin position="1"/>
        <end position="601"/>
    </location>
</feature>
<dbReference type="PANTHER" id="PTHR10728">
    <property type="entry name" value="CYTOSOLIC PHOSPHOLIPASE A2"/>
    <property type="match status" value="1"/>
</dbReference>
<gene>
    <name evidence="8" type="ORF">HG536_0C02670</name>
</gene>
<keyword evidence="3 5" id="KW-0442">Lipid degradation</keyword>
<evidence type="ECO:0000259" key="7">
    <source>
        <dbReference type="PROSITE" id="PS51210"/>
    </source>
</evidence>
<organism evidence="8 9">
    <name type="scientific">Torulaspora globosa</name>
    <dbReference type="NCBI Taxonomy" id="48254"/>
    <lineage>
        <taxon>Eukaryota</taxon>
        <taxon>Fungi</taxon>
        <taxon>Dikarya</taxon>
        <taxon>Ascomycota</taxon>
        <taxon>Saccharomycotina</taxon>
        <taxon>Saccharomycetes</taxon>
        <taxon>Saccharomycetales</taxon>
        <taxon>Saccharomycetaceae</taxon>
        <taxon>Torulaspora</taxon>
    </lineage>
</organism>
<dbReference type="InterPro" id="IPR002642">
    <property type="entry name" value="LysoPLipase_cat_dom"/>
</dbReference>
<dbReference type="GO" id="GO:0005783">
    <property type="term" value="C:endoplasmic reticulum"/>
    <property type="evidence" value="ECO:0007669"/>
    <property type="project" value="TreeGrafter"/>
</dbReference>
<comment type="similarity">
    <text evidence="1 6">Belongs to the lysophospholipase family.</text>
</comment>
<evidence type="ECO:0000313" key="9">
    <source>
        <dbReference type="Proteomes" id="UP000515788"/>
    </source>
</evidence>
<dbReference type="Gene3D" id="3.40.1090.10">
    <property type="entry name" value="Cytosolic phospholipase A2 catalytic domain"/>
    <property type="match status" value="2"/>
</dbReference>
<dbReference type="PROSITE" id="PS51210">
    <property type="entry name" value="PLA2C"/>
    <property type="match status" value="1"/>
</dbReference>
<dbReference type="GO" id="GO:0004622">
    <property type="term" value="F:phosphatidylcholine lysophospholipase activity"/>
    <property type="evidence" value="ECO:0007669"/>
    <property type="project" value="UniProtKB-EC"/>
</dbReference>
<dbReference type="GO" id="GO:0005576">
    <property type="term" value="C:extracellular region"/>
    <property type="evidence" value="ECO:0007669"/>
    <property type="project" value="TreeGrafter"/>
</dbReference>
<dbReference type="GeneID" id="59325235"/>
<dbReference type="AlphaFoldDB" id="A0A7G3ZF12"/>
<dbReference type="EC" id="3.1.1.5" evidence="6"/>
<dbReference type="OrthoDB" id="4084751at2759"/>